<organism evidence="2 3">
    <name type="scientific">Kocuria palustris PEL</name>
    <dbReference type="NCBI Taxonomy" id="1236550"/>
    <lineage>
        <taxon>Bacteria</taxon>
        <taxon>Bacillati</taxon>
        <taxon>Actinomycetota</taxon>
        <taxon>Actinomycetes</taxon>
        <taxon>Micrococcales</taxon>
        <taxon>Micrococcaceae</taxon>
        <taxon>Kocuria</taxon>
    </lineage>
</organism>
<gene>
    <name evidence="2" type="ORF">C884_00680</name>
</gene>
<dbReference type="EMBL" id="ANHZ02000017">
    <property type="protein sequence ID" value="EME36201.1"/>
    <property type="molecule type" value="Genomic_DNA"/>
</dbReference>
<accession>M2XAT7</accession>
<comment type="caution">
    <text evidence="2">The sequence shown here is derived from an EMBL/GenBank/DDBJ whole genome shotgun (WGS) entry which is preliminary data.</text>
</comment>
<protein>
    <submittedName>
        <fullName evidence="2">Uncharacterized protein</fullName>
    </submittedName>
</protein>
<proteinExistence type="predicted"/>
<name>M2XAT7_9MICC</name>
<dbReference type="AlphaFoldDB" id="M2XAT7"/>
<sequence>MIVALGCHDQPLFVECGGGPGGSCAGCWGAPRRKSSDHHPTFCRLVRPRLDLLSWDLPCVSGHSRAGWARSRRHGFAGSANDGLWLPVALHAAANRCCVASRAGPRPAIRQHKRPRLSGMSFGAPPGGRAR</sequence>
<evidence type="ECO:0000256" key="1">
    <source>
        <dbReference type="SAM" id="MobiDB-lite"/>
    </source>
</evidence>
<keyword evidence="3" id="KW-1185">Reference proteome</keyword>
<evidence type="ECO:0000313" key="3">
    <source>
        <dbReference type="Proteomes" id="UP000009877"/>
    </source>
</evidence>
<dbReference type="Proteomes" id="UP000009877">
    <property type="component" value="Unassembled WGS sequence"/>
</dbReference>
<feature type="region of interest" description="Disordered" evidence="1">
    <location>
        <begin position="106"/>
        <end position="131"/>
    </location>
</feature>
<reference evidence="2 3" key="1">
    <citation type="journal article" date="2014" name="Genome Announc.">
        <title>Draft Genome Sequence of Kocuria palustris PEL.</title>
        <authorList>
            <person name="Sharma G."/>
            <person name="Khatri I."/>
            <person name="Subramanian S."/>
        </authorList>
    </citation>
    <scope>NUCLEOTIDE SEQUENCE [LARGE SCALE GENOMIC DNA]</scope>
    <source>
        <strain evidence="2 3">PEL</strain>
    </source>
</reference>
<evidence type="ECO:0000313" key="2">
    <source>
        <dbReference type="EMBL" id="EME36201.1"/>
    </source>
</evidence>